<dbReference type="GO" id="GO:0016787">
    <property type="term" value="F:hydrolase activity"/>
    <property type="evidence" value="ECO:0007669"/>
    <property type="project" value="UniProtKB-KW"/>
</dbReference>
<dbReference type="Pfam" id="PF02682">
    <property type="entry name" value="CT_C_D"/>
    <property type="match status" value="1"/>
</dbReference>
<gene>
    <name evidence="5" type="ORF">SAMN04488540_106126</name>
</gene>
<dbReference type="OrthoDB" id="9778567at2"/>
<dbReference type="PANTHER" id="PTHR34698">
    <property type="entry name" value="5-OXOPROLINASE SUBUNIT B"/>
    <property type="match status" value="1"/>
</dbReference>
<dbReference type="EMBL" id="FNEM01000006">
    <property type="protein sequence ID" value="SDJ26478.1"/>
    <property type="molecule type" value="Genomic_DNA"/>
</dbReference>
<dbReference type="RefSeq" id="WP_090365033.1">
    <property type="nucleotide sequence ID" value="NZ_FNEM01000006.1"/>
</dbReference>
<dbReference type="SMART" id="SM00796">
    <property type="entry name" value="AHS1"/>
    <property type="match status" value="1"/>
</dbReference>
<organism evidence="5 6">
    <name type="scientific">Ferrimonas sediminum</name>
    <dbReference type="NCBI Taxonomy" id="718193"/>
    <lineage>
        <taxon>Bacteria</taxon>
        <taxon>Pseudomonadati</taxon>
        <taxon>Pseudomonadota</taxon>
        <taxon>Gammaproteobacteria</taxon>
        <taxon>Alteromonadales</taxon>
        <taxon>Ferrimonadaceae</taxon>
        <taxon>Ferrimonas</taxon>
    </lineage>
</organism>
<protein>
    <submittedName>
        <fullName evidence="5">Sensor histidine kinase inhibitor, KipI family</fullName>
    </submittedName>
</protein>
<dbReference type="NCBIfam" id="TIGR00370">
    <property type="entry name" value="5-oxoprolinase subunit PxpB"/>
    <property type="match status" value="1"/>
</dbReference>
<dbReference type="PANTHER" id="PTHR34698:SF2">
    <property type="entry name" value="5-OXOPROLINASE SUBUNIT B"/>
    <property type="match status" value="1"/>
</dbReference>
<dbReference type="AlphaFoldDB" id="A0A1G8SB76"/>
<evidence type="ECO:0000313" key="6">
    <source>
        <dbReference type="Proteomes" id="UP000199527"/>
    </source>
</evidence>
<evidence type="ECO:0000256" key="1">
    <source>
        <dbReference type="ARBA" id="ARBA00022741"/>
    </source>
</evidence>
<dbReference type="Proteomes" id="UP000199527">
    <property type="component" value="Unassembled WGS sequence"/>
</dbReference>
<evidence type="ECO:0000256" key="3">
    <source>
        <dbReference type="ARBA" id="ARBA00022840"/>
    </source>
</evidence>
<keyword evidence="3" id="KW-0067">ATP-binding</keyword>
<name>A0A1G8SB76_9GAMM</name>
<feature type="domain" description="Carboxyltransferase" evidence="4">
    <location>
        <begin position="8"/>
        <end position="207"/>
    </location>
</feature>
<sequence length="222" mass="24355">MERFDDSLTIEQLSELHLLIRWAQPVAAAHLRRCQLGLITLADALRAFPWVAEAVPGDLTLAIECTVPGCLHRLQRCLAVGLPPSSAHAPRQHTIAVRYGGEFGPDLGWVAKQCGCDEQTVIRRHTQGKYWAAFVGFQPGFAYLEGLPPELHLPRRATPRLRVEPGSVALASHYGAIYPAASPGGWHIIGHTDLALFSPSRTPPALIQPGDEVQFVEESRHD</sequence>
<evidence type="ECO:0000256" key="2">
    <source>
        <dbReference type="ARBA" id="ARBA00022801"/>
    </source>
</evidence>
<dbReference type="InterPro" id="IPR029000">
    <property type="entry name" value="Cyclophilin-like_dom_sf"/>
</dbReference>
<reference evidence="6" key="1">
    <citation type="submission" date="2016-10" db="EMBL/GenBank/DDBJ databases">
        <authorList>
            <person name="Varghese N."/>
            <person name="Submissions S."/>
        </authorList>
    </citation>
    <scope>NUCLEOTIDE SEQUENCE [LARGE SCALE GENOMIC DNA]</scope>
    <source>
        <strain evidence="6">DSM 23317</strain>
    </source>
</reference>
<dbReference type="SUPFAM" id="SSF50891">
    <property type="entry name" value="Cyclophilin-like"/>
    <property type="match status" value="1"/>
</dbReference>
<proteinExistence type="predicted"/>
<evidence type="ECO:0000313" key="5">
    <source>
        <dbReference type="EMBL" id="SDJ26478.1"/>
    </source>
</evidence>
<dbReference type="InterPro" id="IPR003833">
    <property type="entry name" value="CT_C_D"/>
</dbReference>
<keyword evidence="6" id="KW-1185">Reference proteome</keyword>
<dbReference type="Gene3D" id="2.40.100.10">
    <property type="entry name" value="Cyclophilin-like"/>
    <property type="match status" value="1"/>
</dbReference>
<keyword evidence="1" id="KW-0547">Nucleotide-binding</keyword>
<keyword evidence="2" id="KW-0378">Hydrolase</keyword>
<dbReference type="GO" id="GO:0005524">
    <property type="term" value="F:ATP binding"/>
    <property type="evidence" value="ECO:0007669"/>
    <property type="project" value="UniProtKB-KW"/>
</dbReference>
<dbReference type="InterPro" id="IPR010016">
    <property type="entry name" value="PxpB"/>
</dbReference>
<evidence type="ECO:0000259" key="4">
    <source>
        <dbReference type="SMART" id="SM00796"/>
    </source>
</evidence>
<accession>A0A1G8SB76</accession>